<comment type="caution">
    <text evidence="7">The sequence shown here is derived from an EMBL/GenBank/DDBJ whole genome shotgun (WGS) entry which is preliminary data.</text>
</comment>
<organism evidence="7 8">
    <name type="scientific">Escallonia rubra</name>
    <dbReference type="NCBI Taxonomy" id="112253"/>
    <lineage>
        <taxon>Eukaryota</taxon>
        <taxon>Viridiplantae</taxon>
        <taxon>Streptophyta</taxon>
        <taxon>Embryophyta</taxon>
        <taxon>Tracheophyta</taxon>
        <taxon>Spermatophyta</taxon>
        <taxon>Magnoliopsida</taxon>
        <taxon>eudicotyledons</taxon>
        <taxon>Gunneridae</taxon>
        <taxon>Pentapetalae</taxon>
        <taxon>asterids</taxon>
        <taxon>campanulids</taxon>
        <taxon>Escalloniales</taxon>
        <taxon>Escalloniaceae</taxon>
        <taxon>Escallonia</taxon>
    </lineage>
</organism>
<feature type="active site" description="Proton acceptor" evidence="4">
    <location>
        <position position="92"/>
    </location>
</feature>
<dbReference type="PANTHER" id="PTHR12510">
    <property type="entry name" value="TROPONIN C-AKIN-1 PROTEIN"/>
    <property type="match status" value="1"/>
</dbReference>
<keyword evidence="8" id="KW-1185">Reference proteome</keyword>
<evidence type="ECO:0000256" key="5">
    <source>
        <dbReference type="RuleBase" id="RU367036"/>
    </source>
</evidence>
<evidence type="ECO:0000256" key="4">
    <source>
        <dbReference type="PIRSR" id="PIRSR639126-1"/>
    </source>
</evidence>
<gene>
    <name evidence="7" type="ORF">RJ640_017832</name>
</gene>
<keyword evidence="3" id="KW-0012">Acyltransferase</keyword>
<dbReference type="InterPro" id="IPR013024">
    <property type="entry name" value="GGCT-like"/>
</dbReference>
<evidence type="ECO:0000256" key="1">
    <source>
        <dbReference type="ARBA" id="ARBA00002782"/>
    </source>
</evidence>
<sequence length="181" mass="19896">MPGGTDGSDRTLIFTYGTLKRGFANHSLMQALIASNDAVFLGQHRTDVKLPLVCGPHGVPFLLNLPGSGQHLIRGEIYSVSTRGLRHLDELEGITLGHYERLPISVIPAEDDGTRDGDATAAVEAEAYYAHRSFAEEMWKRSGGVGFGEFAQDAAKEYVKREARPKDRSFLDEIRLFCSSN</sequence>
<dbReference type="CDD" id="cd06661">
    <property type="entry name" value="GGCT_like"/>
    <property type="match status" value="1"/>
</dbReference>
<accession>A0AA88S189</accession>
<dbReference type="InterPro" id="IPR009288">
    <property type="entry name" value="AIG2-like_dom"/>
</dbReference>
<dbReference type="Gene3D" id="3.10.490.10">
    <property type="entry name" value="Gamma-glutamyl cyclotransferase-like"/>
    <property type="match status" value="1"/>
</dbReference>
<dbReference type="Pfam" id="PF06094">
    <property type="entry name" value="GGACT"/>
    <property type="match status" value="1"/>
</dbReference>
<dbReference type="Proteomes" id="UP001187471">
    <property type="component" value="Unassembled WGS sequence"/>
</dbReference>
<dbReference type="EMBL" id="JAVXUO010000235">
    <property type="protein sequence ID" value="KAK2994212.1"/>
    <property type="molecule type" value="Genomic_DNA"/>
</dbReference>
<evidence type="ECO:0000256" key="2">
    <source>
        <dbReference type="ARBA" id="ARBA00008861"/>
    </source>
</evidence>
<protein>
    <recommendedName>
        <fullName evidence="5">Gamma-glutamylcyclotransferase family protein</fullName>
    </recommendedName>
</protein>
<evidence type="ECO:0000259" key="6">
    <source>
        <dbReference type="Pfam" id="PF06094"/>
    </source>
</evidence>
<dbReference type="GO" id="GO:0016746">
    <property type="term" value="F:acyltransferase activity"/>
    <property type="evidence" value="ECO:0007669"/>
    <property type="project" value="UniProtKB-KW"/>
</dbReference>
<comment type="function">
    <text evidence="1">Putative gamma-glutamylcyclotransferase.</text>
</comment>
<feature type="domain" description="Gamma-glutamylcyclotransferase AIG2-like" evidence="6">
    <location>
        <begin position="13"/>
        <end position="137"/>
    </location>
</feature>
<dbReference type="GO" id="GO:0005829">
    <property type="term" value="C:cytosol"/>
    <property type="evidence" value="ECO:0007669"/>
    <property type="project" value="TreeGrafter"/>
</dbReference>
<dbReference type="AlphaFoldDB" id="A0AA88S189"/>
<dbReference type="PANTHER" id="PTHR12510:SF4">
    <property type="entry name" value="GAMMA-GLUTAMYLAMINECYCLOTRANSFERASE"/>
    <property type="match status" value="1"/>
</dbReference>
<comment type="similarity">
    <text evidence="2 5">Belongs to the gamma-glutamylcyclotransferase family.</text>
</comment>
<dbReference type="InterPro" id="IPR039126">
    <property type="entry name" value="GGACT"/>
</dbReference>
<dbReference type="SUPFAM" id="SSF110857">
    <property type="entry name" value="Gamma-glutamyl cyclotransferase-like"/>
    <property type="match status" value="1"/>
</dbReference>
<evidence type="ECO:0000256" key="3">
    <source>
        <dbReference type="ARBA" id="ARBA00023315"/>
    </source>
</evidence>
<proteinExistence type="inferred from homology"/>
<name>A0AA88S189_9ASTE</name>
<reference evidence="7" key="1">
    <citation type="submission" date="2022-12" db="EMBL/GenBank/DDBJ databases">
        <title>Draft genome assemblies for two species of Escallonia (Escalloniales).</title>
        <authorList>
            <person name="Chanderbali A."/>
            <person name="Dervinis C."/>
            <person name="Anghel I."/>
            <person name="Soltis D."/>
            <person name="Soltis P."/>
            <person name="Zapata F."/>
        </authorList>
    </citation>
    <scope>NUCLEOTIDE SEQUENCE</scope>
    <source>
        <strain evidence="7">UCBG92.1500</strain>
        <tissue evidence="7">Leaf</tissue>
    </source>
</reference>
<dbReference type="InterPro" id="IPR036568">
    <property type="entry name" value="GGCT-like_sf"/>
</dbReference>
<evidence type="ECO:0000313" key="8">
    <source>
        <dbReference type="Proteomes" id="UP001187471"/>
    </source>
</evidence>
<evidence type="ECO:0000313" key="7">
    <source>
        <dbReference type="EMBL" id="KAK2994212.1"/>
    </source>
</evidence>
<dbReference type="GO" id="GO:0061929">
    <property type="term" value="F:gamma-glutamylaminecyclotransferase activity"/>
    <property type="evidence" value="ECO:0007669"/>
    <property type="project" value="InterPro"/>
</dbReference>
<keyword evidence="3" id="KW-0808">Transferase</keyword>